<dbReference type="InterPro" id="IPR038765">
    <property type="entry name" value="Papain-like_cys_pep_sf"/>
</dbReference>
<sequence>MADTLLARRESLAVVLGILLVAAGHAAHLPPWLTLLTATLLGWRLAASQGWVPLPGRGLLILLALACAASILVAYHTLFGREAGVAMLTLMVALKLMEMRTRRDAVLTVFLGWFLVLTHFLYGQDILLALYLFTATVWLLVALALLTHPAQSVPAAMRLALTLTIQALPLVVLLFVLFPRLPGPLWGLPKDTFAARSGLDEIMRPGSISRLVQSDEVVFRAEFKGPPPPAAQRYWRGPVLEIFDGASWQPHRGAAVLPAVEADGPPIAYSVTLEPHGKPWVFALELPDPLALGPHMRLASTYQLFATQPLTQRQRFDLLALPQHRLDANPDPHTLARALQLPPSGNSRARALAEQMRRTAHSDGEVVEAVLRLFREQDFRYTLTPPLLGPDGVDEFLFDTRRGFCEHYAGAFTFLMRAAGVPARVVTGYQGGEFNELGGYLIVRQSDAHAWSEVWLPQRGWVRVDPTAAVAASRIERGPSAALPAGEPLPYLLRSQPLWLKTLRLKWDALNHRWNLWVIGFDQERQVGLFARMGFGIVSWRKLAWMLLVALAASFILLAALTLRLPAPRDPVQAAWLRLCRKLARAGLPRAPQEGPLAYAERIGKTRPELAAPLAALARRYAALRYGGENDPHAAREFARQAAAFPAPRPCGKPHSTASSGTGRPTAQP</sequence>
<feature type="transmembrane region" description="Helical" evidence="2">
    <location>
        <begin position="543"/>
        <end position="563"/>
    </location>
</feature>
<organism evidence="4 5">
    <name type="scientific">Thiobacter aerophilum</name>
    <dbReference type="NCBI Taxonomy" id="3121275"/>
    <lineage>
        <taxon>Bacteria</taxon>
        <taxon>Pseudomonadati</taxon>
        <taxon>Pseudomonadota</taxon>
        <taxon>Betaproteobacteria</taxon>
        <taxon>Burkholderiales</taxon>
        <taxon>Thiobacteraceae</taxon>
        <taxon>Thiobacter</taxon>
    </lineage>
</organism>
<dbReference type="EMBL" id="JBAJEX010000005">
    <property type="protein sequence ID" value="MEO1767042.1"/>
    <property type="molecule type" value="Genomic_DNA"/>
</dbReference>
<dbReference type="Pfam" id="PF01841">
    <property type="entry name" value="Transglut_core"/>
    <property type="match status" value="1"/>
</dbReference>
<dbReference type="Gene3D" id="3.10.620.30">
    <property type="match status" value="1"/>
</dbReference>
<feature type="transmembrane region" description="Helical" evidence="2">
    <location>
        <begin position="159"/>
        <end position="178"/>
    </location>
</feature>
<dbReference type="InterPro" id="IPR021878">
    <property type="entry name" value="TgpA_N"/>
</dbReference>
<dbReference type="SUPFAM" id="SSF54001">
    <property type="entry name" value="Cysteine proteinases"/>
    <property type="match status" value="1"/>
</dbReference>
<dbReference type="InterPro" id="IPR025403">
    <property type="entry name" value="TgpA-like_C"/>
</dbReference>
<evidence type="ECO:0000313" key="4">
    <source>
        <dbReference type="EMBL" id="MEO1767042.1"/>
    </source>
</evidence>
<evidence type="ECO:0000313" key="5">
    <source>
        <dbReference type="Proteomes" id="UP001482231"/>
    </source>
</evidence>
<dbReference type="InterPro" id="IPR052901">
    <property type="entry name" value="Bact_TGase-like"/>
</dbReference>
<dbReference type="Pfam" id="PF11992">
    <property type="entry name" value="TgpA_N"/>
    <property type="match status" value="1"/>
</dbReference>
<feature type="compositionally biased region" description="Polar residues" evidence="1">
    <location>
        <begin position="656"/>
        <end position="669"/>
    </location>
</feature>
<keyword evidence="2" id="KW-0472">Membrane</keyword>
<keyword evidence="2" id="KW-0812">Transmembrane</keyword>
<dbReference type="Pfam" id="PF13559">
    <property type="entry name" value="DUF4129"/>
    <property type="match status" value="1"/>
</dbReference>
<feature type="transmembrane region" description="Helical" evidence="2">
    <location>
        <begin position="58"/>
        <end position="78"/>
    </location>
</feature>
<feature type="region of interest" description="Disordered" evidence="1">
    <location>
        <begin position="645"/>
        <end position="669"/>
    </location>
</feature>
<name>A0ABV0EEF2_9BURK</name>
<reference evidence="4 5" key="1">
    <citation type="submission" date="2024-02" db="EMBL/GenBank/DDBJ databases">
        <title>New thermophilic sulfur-oxidizing bacteria from a hot springs of the Uzon caldera (Kamchatka, Russia).</title>
        <authorList>
            <person name="Dukat A.M."/>
            <person name="Elcheninov A.G."/>
            <person name="Frolov E.N."/>
        </authorList>
    </citation>
    <scope>NUCLEOTIDE SEQUENCE [LARGE SCALE GENOMIC DNA]</scope>
    <source>
        <strain evidence="4 5">AK1</strain>
    </source>
</reference>
<feature type="domain" description="Transglutaminase-like" evidence="3">
    <location>
        <begin position="397"/>
        <end position="468"/>
    </location>
</feature>
<dbReference type="RefSeq" id="WP_347308152.1">
    <property type="nucleotide sequence ID" value="NZ_JBAJEX010000005.1"/>
</dbReference>
<evidence type="ECO:0000259" key="3">
    <source>
        <dbReference type="SMART" id="SM00460"/>
    </source>
</evidence>
<evidence type="ECO:0000256" key="1">
    <source>
        <dbReference type="SAM" id="MobiDB-lite"/>
    </source>
</evidence>
<dbReference type="InterPro" id="IPR002931">
    <property type="entry name" value="Transglutaminase-like"/>
</dbReference>
<feature type="transmembrane region" description="Helical" evidence="2">
    <location>
        <begin position="128"/>
        <end position="147"/>
    </location>
</feature>
<dbReference type="PANTHER" id="PTHR42736:SF1">
    <property type="entry name" value="PROTEIN-GLUTAMINE GAMMA-GLUTAMYLTRANSFERASE"/>
    <property type="match status" value="1"/>
</dbReference>
<protein>
    <submittedName>
        <fullName evidence="4">DUF3488 and transglutaminase-like domain-containing protein</fullName>
    </submittedName>
</protein>
<gene>
    <name evidence="4" type="ORF">V6E02_07445</name>
</gene>
<feature type="transmembrane region" description="Helical" evidence="2">
    <location>
        <begin position="105"/>
        <end position="122"/>
    </location>
</feature>
<dbReference type="SMART" id="SM00460">
    <property type="entry name" value="TGc"/>
    <property type="match status" value="1"/>
</dbReference>
<dbReference type="PANTHER" id="PTHR42736">
    <property type="entry name" value="PROTEIN-GLUTAMINE GAMMA-GLUTAMYLTRANSFERASE"/>
    <property type="match status" value="1"/>
</dbReference>
<keyword evidence="5" id="KW-1185">Reference proteome</keyword>
<keyword evidence="2" id="KW-1133">Transmembrane helix</keyword>
<comment type="caution">
    <text evidence="4">The sequence shown here is derived from an EMBL/GenBank/DDBJ whole genome shotgun (WGS) entry which is preliminary data.</text>
</comment>
<evidence type="ECO:0000256" key="2">
    <source>
        <dbReference type="SAM" id="Phobius"/>
    </source>
</evidence>
<dbReference type="Proteomes" id="UP001482231">
    <property type="component" value="Unassembled WGS sequence"/>
</dbReference>
<accession>A0ABV0EEF2</accession>
<proteinExistence type="predicted"/>